<name>A0AA87MLF1_9LEPT</name>
<dbReference type="Proteomes" id="UP000001343">
    <property type="component" value="Unassembled WGS sequence"/>
</dbReference>
<dbReference type="AlphaFoldDB" id="A0AA87MLF1"/>
<proteinExistence type="predicted"/>
<accession>A0AA87MLF1</accession>
<evidence type="ECO:0000313" key="2">
    <source>
        <dbReference type="Proteomes" id="UP000001343"/>
    </source>
</evidence>
<comment type="caution">
    <text evidence="1">The sequence shown here is derived from an EMBL/GenBank/DDBJ whole genome shotgun (WGS) entry which is preliminary data.</text>
</comment>
<gene>
    <name evidence="1" type="ORF">LEP1GSC125_3676</name>
</gene>
<sequence>MYPESRQNGNPPVVFQFNPTFQFERATWTIYIFASFLDKHSIS</sequence>
<protein>
    <submittedName>
        <fullName evidence="1">Uncharacterized protein</fullName>
    </submittedName>
</protein>
<reference evidence="1 2" key="1">
    <citation type="journal article" date="2014" name="Int. J. Syst. Evol. Microbiol.">
        <title>Leptospira mayottensis sp. nov., a pathogenic species of the genus Leptospira isolated from humans.</title>
        <authorList>
            <person name="Bourhy P."/>
            <person name="Collet L."/>
            <person name="Brisse S."/>
            <person name="Picardeau M."/>
        </authorList>
    </citation>
    <scope>NUCLEOTIDE SEQUENCE [LARGE SCALE GENOMIC DNA]</scope>
    <source>
        <strain evidence="1 2">200901122</strain>
    </source>
</reference>
<organism evidence="1 2">
    <name type="scientific">Leptospira mayottensis 200901122</name>
    <dbReference type="NCBI Taxonomy" id="1193010"/>
    <lineage>
        <taxon>Bacteria</taxon>
        <taxon>Pseudomonadati</taxon>
        <taxon>Spirochaetota</taxon>
        <taxon>Spirochaetia</taxon>
        <taxon>Leptospirales</taxon>
        <taxon>Leptospiraceae</taxon>
        <taxon>Leptospira</taxon>
    </lineage>
</organism>
<dbReference type="EMBL" id="AKWM02000058">
    <property type="protein sequence ID" value="EKR99186.1"/>
    <property type="molecule type" value="Genomic_DNA"/>
</dbReference>
<evidence type="ECO:0000313" key="1">
    <source>
        <dbReference type="EMBL" id="EKR99186.1"/>
    </source>
</evidence>